<proteinExistence type="inferred from homology"/>
<evidence type="ECO:0000313" key="7">
    <source>
        <dbReference type="Proteomes" id="UP000523007"/>
    </source>
</evidence>
<accession>A0A7W7RKQ1</accession>
<comment type="similarity">
    <text evidence="2">Belongs to the pterin-4-alpha-carbinolamine dehydratase family.</text>
</comment>
<dbReference type="EC" id="4.2.1.96" evidence="3"/>
<comment type="catalytic activity">
    <reaction evidence="1">
        <text>(4aS,6R)-4a-hydroxy-L-erythro-5,6,7,8-tetrahydrobiopterin = (6R)-L-erythro-6,7-dihydrobiopterin + H2O</text>
        <dbReference type="Rhea" id="RHEA:11920"/>
        <dbReference type="ChEBI" id="CHEBI:15377"/>
        <dbReference type="ChEBI" id="CHEBI:15642"/>
        <dbReference type="ChEBI" id="CHEBI:43120"/>
        <dbReference type="EC" id="4.2.1.96"/>
    </reaction>
</comment>
<dbReference type="RefSeq" id="WP_184581340.1">
    <property type="nucleotide sequence ID" value="NZ_JACHJT010000001.1"/>
</dbReference>
<dbReference type="PANTHER" id="PTHR12599:SF0">
    <property type="entry name" value="PTERIN-4-ALPHA-CARBINOLAMINE DEHYDRATASE"/>
    <property type="match status" value="1"/>
</dbReference>
<evidence type="ECO:0000256" key="3">
    <source>
        <dbReference type="ARBA" id="ARBA00013252"/>
    </source>
</evidence>
<dbReference type="EMBL" id="JACHJT010000001">
    <property type="protein sequence ID" value="MBB4933783.1"/>
    <property type="molecule type" value="Genomic_DNA"/>
</dbReference>
<gene>
    <name evidence="6" type="ORF">F4561_004603</name>
</gene>
<dbReference type="InterPro" id="IPR001533">
    <property type="entry name" value="Pterin_deHydtase"/>
</dbReference>
<dbReference type="PANTHER" id="PTHR12599">
    <property type="entry name" value="PTERIN-4-ALPHA-CARBINOLAMINE DEHYDRATASE"/>
    <property type="match status" value="1"/>
</dbReference>
<dbReference type="AlphaFoldDB" id="A0A7W7RKQ1"/>
<evidence type="ECO:0000256" key="1">
    <source>
        <dbReference type="ARBA" id="ARBA00001554"/>
    </source>
</evidence>
<dbReference type="Pfam" id="PF01329">
    <property type="entry name" value="Pterin_4a"/>
    <property type="match status" value="1"/>
</dbReference>
<evidence type="ECO:0000313" key="6">
    <source>
        <dbReference type="EMBL" id="MBB4933783.1"/>
    </source>
</evidence>
<evidence type="ECO:0000256" key="4">
    <source>
        <dbReference type="ARBA" id="ARBA00021735"/>
    </source>
</evidence>
<dbReference type="CDD" id="cd00488">
    <property type="entry name" value="PCD_DCoH"/>
    <property type="match status" value="1"/>
</dbReference>
<comment type="caution">
    <text evidence="6">The sequence shown here is derived from an EMBL/GenBank/DDBJ whole genome shotgun (WGS) entry which is preliminary data.</text>
</comment>
<dbReference type="SUPFAM" id="SSF55248">
    <property type="entry name" value="PCD-like"/>
    <property type="match status" value="1"/>
</dbReference>
<keyword evidence="5 6" id="KW-0456">Lyase</keyword>
<protein>
    <recommendedName>
        <fullName evidence="4">Putative pterin-4-alpha-carbinolamine dehydratase</fullName>
        <ecNumber evidence="3">4.2.1.96</ecNumber>
    </recommendedName>
</protein>
<dbReference type="GO" id="GO:0008124">
    <property type="term" value="F:4-alpha-hydroxytetrahydrobiopterin dehydratase activity"/>
    <property type="evidence" value="ECO:0007669"/>
    <property type="project" value="UniProtKB-EC"/>
</dbReference>
<sequence length="98" mass="10542">MAELLDPQTVEKELSDLAGWAREGDTLTRTWQLKGFSGALQVANVVGYVANRLNHHPDIAIHDYNRVTVTTTTHDSGGLTANDVRLASAVNAALTVAE</sequence>
<organism evidence="6 7">
    <name type="scientific">Lipingzhangella halophila</name>
    <dbReference type="NCBI Taxonomy" id="1783352"/>
    <lineage>
        <taxon>Bacteria</taxon>
        <taxon>Bacillati</taxon>
        <taxon>Actinomycetota</taxon>
        <taxon>Actinomycetes</taxon>
        <taxon>Streptosporangiales</taxon>
        <taxon>Nocardiopsidaceae</taxon>
        <taxon>Lipingzhangella</taxon>
    </lineage>
</organism>
<dbReference type="NCBIfam" id="NF002017">
    <property type="entry name" value="PRK00823.1-2"/>
    <property type="match status" value="1"/>
</dbReference>
<dbReference type="InterPro" id="IPR036428">
    <property type="entry name" value="PCD_sf"/>
</dbReference>
<name>A0A7W7RKQ1_9ACTN</name>
<reference evidence="6 7" key="1">
    <citation type="submission" date="2020-08" db="EMBL/GenBank/DDBJ databases">
        <title>Sequencing the genomes of 1000 actinobacteria strains.</title>
        <authorList>
            <person name="Klenk H.-P."/>
        </authorList>
    </citation>
    <scope>NUCLEOTIDE SEQUENCE [LARGE SCALE GENOMIC DNA]</scope>
    <source>
        <strain evidence="6 7">DSM 102030</strain>
    </source>
</reference>
<evidence type="ECO:0000256" key="2">
    <source>
        <dbReference type="ARBA" id="ARBA00006472"/>
    </source>
</evidence>
<dbReference type="GO" id="GO:0006729">
    <property type="term" value="P:tetrahydrobiopterin biosynthetic process"/>
    <property type="evidence" value="ECO:0007669"/>
    <property type="project" value="InterPro"/>
</dbReference>
<keyword evidence="7" id="KW-1185">Reference proteome</keyword>
<dbReference type="Gene3D" id="3.30.1360.20">
    <property type="entry name" value="Transcriptional coactivator/pterin dehydratase"/>
    <property type="match status" value="1"/>
</dbReference>
<dbReference type="Proteomes" id="UP000523007">
    <property type="component" value="Unassembled WGS sequence"/>
</dbReference>
<evidence type="ECO:0000256" key="5">
    <source>
        <dbReference type="ARBA" id="ARBA00023239"/>
    </source>
</evidence>